<dbReference type="Proteomes" id="UP000238217">
    <property type="component" value="Unassembled WGS sequence"/>
</dbReference>
<dbReference type="AlphaFoldDB" id="A0A2T0YIW5"/>
<sequence>MAGRSVTVRLSAEVAGYSNDMDQAAQATDRVADSADKAGQSAERLGQANQSAATGVSASSEALARMSGGLESAAPAAEATATSVEHIGTAGSESSGALFRMTEGLSGVESSGDAAHRSILATAGGMDGLVGSFQEGLTFGGGFRDTLGAVGSTLVGTVAGGFRQAGDATRDFLTTAQGLSSEFTQVGAVLGVVGGGLIALSASVIQTGIAYNTLQQVAGRAMETMTGSTEAAAVQMERLHSFADESPFARDTWISAQQQLMAFGMEAERVVPTLEGVQNAVAAIGGGDQEIMQLVDILGTVEGQGRITGRELQRLGQMGINAAELIGSSMGVSGNEIREQITAGTLDASTAITALTDGMNVRFEGAAEGLRDTMTGALDRIRARVRDLGSIIAAPLVDPTGGGFLVEAINQAADFGSSLLELNPALIQFAGLGTLAAGGLITLAAGFFMVAPRLLSFWDSIKETSGLIRDFASNLPGMSTGLRNAGIAAGVAVAAIAGLAIIGKLTRDSEEFAASVGDMGRELRTAAQGGEAFASIDWTMASNGPTDLAGAFERITSDGLIDRVNDSVNLLLYDLFGISGEASDLQAQWESMDQAMAEAFQAGRFDEVAAGLQQMVDVGMEADQLTELFPEVSEAIRQAANEAGYAATNQEILAVATDATALAALAAGAAWEEVESATQGAAATTRNSSELFTTLAEGAEMAASGISDLVGNMNEYAGIALSAEATSDAWIESLQELRGELSDGEFSMNRYSEKGLENREMLRGLAEDTWEAAAAQADLEGNQQAALDVINDSISIIREAGEAANMSAGDIDDMIRRYLGFNDVEPIEIQAENRAAAIFDEVELQLGALPDDFEIWISAQSEEAQAVIAGLLDQDLETVMGILADPALAEEVITAFEAGDYQAIVDLMAQAESAQMVVYDFISGEYQAQVDIQGNAVPANEALAALMNGDYTAVADILGDTTEAFLAVRAFEAGDYSTVAEILGNNAPAAAEMAAFLNGSYSTTASINGDDGPARGTMNNFTGTDWRTTATAQADTAAAEYALGPNGLTRTRTVTIRTAISGSNLLGNTSSGGPTLGGGYTGGRVGRIPNTGSGLQGYTSGGRPNSGYRLPSTGLGTDQILGVNGAGMPVARVDDLEWIVNRRSSDKYNRLLGAINRDDPRIQHLAGFTNGGRPGYQGQVREFAGSGGAAPRITANDIARALGGGGGRTVQFNITNHNPQAEPTSMSIKRGSEYMGAGVFE</sequence>
<comment type="caution">
    <text evidence="4">The sequence shown here is derived from an EMBL/GenBank/DDBJ whole genome shotgun (WGS) entry which is preliminary data.</text>
</comment>
<evidence type="ECO:0000256" key="2">
    <source>
        <dbReference type="SAM" id="Phobius"/>
    </source>
</evidence>
<dbReference type="RefSeq" id="WP_146131119.1">
    <property type="nucleotide sequence ID" value="NZ_PVTY01000009.1"/>
</dbReference>
<evidence type="ECO:0000256" key="1">
    <source>
        <dbReference type="SAM" id="MobiDB-lite"/>
    </source>
</evidence>
<dbReference type="InterPro" id="IPR013491">
    <property type="entry name" value="Tape_meas_N"/>
</dbReference>
<evidence type="ECO:0000313" key="5">
    <source>
        <dbReference type="Proteomes" id="UP000238217"/>
    </source>
</evidence>
<dbReference type="EMBL" id="PVTY01000009">
    <property type="protein sequence ID" value="PRZ15141.1"/>
    <property type="molecule type" value="Genomic_DNA"/>
</dbReference>
<name>A0A2T0YIW5_9MICC</name>
<feature type="region of interest" description="Disordered" evidence="1">
    <location>
        <begin position="17"/>
        <end position="53"/>
    </location>
</feature>
<dbReference type="Pfam" id="PF20155">
    <property type="entry name" value="TMP_3"/>
    <property type="match status" value="1"/>
</dbReference>
<keyword evidence="5" id="KW-1185">Reference proteome</keyword>
<proteinExistence type="predicted"/>
<evidence type="ECO:0000259" key="3">
    <source>
        <dbReference type="Pfam" id="PF20155"/>
    </source>
</evidence>
<gene>
    <name evidence="4" type="ORF">BCL67_10962</name>
</gene>
<feature type="transmembrane region" description="Helical" evidence="2">
    <location>
        <begin position="485"/>
        <end position="503"/>
    </location>
</feature>
<organism evidence="4 5">
    <name type="scientific">Nesterenkonia sandarakina</name>
    <dbReference type="NCBI Taxonomy" id="272918"/>
    <lineage>
        <taxon>Bacteria</taxon>
        <taxon>Bacillati</taxon>
        <taxon>Actinomycetota</taxon>
        <taxon>Actinomycetes</taxon>
        <taxon>Micrococcales</taxon>
        <taxon>Micrococcaceae</taxon>
        <taxon>Nesterenkonia</taxon>
    </lineage>
</organism>
<evidence type="ECO:0000313" key="4">
    <source>
        <dbReference type="EMBL" id="PRZ15141.1"/>
    </source>
</evidence>
<keyword evidence="2" id="KW-0472">Membrane</keyword>
<feature type="transmembrane region" description="Helical" evidence="2">
    <location>
        <begin position="426"/>
        <end position="451"/>
    </location>
</feature>
<keyword evidence="2" id="KW-1133">Transmembrane helix</keyword>
<keyword evidence="2" id="KW-0812">Transmembrane</keyword>
<feature type="domain" description="Tape measure protein N-terminal" evidence="3">
    <location>
        <begin position="204"/>
        <end position="387"/>
    </location>
</feature>
<feature type="region of interest" description="Disordered" evidence="1">
    <location>
        <begin position="1085"/>
        <end position="1109"/>
    </location>
</feature>
<reference evidence="4 5" key="1">
    <citation type="submission" date="2018-03" db="EMBL/GenBank/DDBJ databases">
        <title>Comparative analysis of microorganisms from saline springs in Andes Mountain Range, Colombia.</title>
        <authorList>
            <person name="Rubin E."/>
        </authorList>
    </citation>
    <scope>NUCLEOTIDE SEQUENCE [LARGE SCALE GENOMIC DNA]</scope>
    <source>
        <strain evidence="4 5">CG 35</strain>
    </source>
</reference>
<accession>A0A2T0YIW5</accession>
<dbReference type="OrthoDB" id="2183194at2"/>
<protein>
    <submittedName>
        <fullName evidence="4">Tape measure domain-containing protein</fullName>
    </submittedName>
</protein>